<dbReference type="Pfam" id="PF02705">
    <property type="entry name" value="K_trans"/>
    <property type="match status" value="1"/>
</dbReference>
<evidence type="ECO:0000256" key="13">
    <source>
        <dbReference type="HAMAP-Rule" id="MF_01522"/>
    </source>
</evidence>
<evidence type="ECO:0000256" key="10">
    <source>
        <dbReference type="ARBA" id="ARBA00022989"/>
    </source>
</evidence>
<dbReference type="Proteomes" id="UP001143509">
    <property type="component" value="Unassembled WGS sequence"/>
</dbReference>
<gene>
    <name evidence="13 17" type="primary">kup</name>
    <name evidence="17" type="ORF">GCM10017620_17220</name>
</gene>
<keyword evidence="6 13" id="KW-0633">Potassium transport</keyword>
<reference evidence="17" key="1">
    <citation type="journal article" date="2014" name="Int. J. Syst. Evol. Microbiol.">
        <title>Complete genome of a new Firmicutes species belonging to the dominant human colonic microbiota ('Ruminococcus bicirculans') reveals two chromosomes and a selective capacity to utilize plant glucans.</title>
        <authorList>
            <consortium name="NISC Comparative Sequencing Program"/>
            <person name="Wegmann U."/>
            <person name="Louis P."/>
            <person name="Goesmann A."/>
            <person name="Henrissat B."/>
            <person name="Duncan S.H."/>
            <person name="Flint H.J."/>
        </authorList>
    </citation>
    <scope>NUCLEOTIDE SEQUENCE</scope>
    <source>
        <strain evidence="17">VKM B-1499</strain>
    </source>
</reference>
<feature type="transmembrane region" description="Helical" evidence="13">
    <location>
        <begin position="102"/>
        <end position="125"/>
    </location>
</feature>
<feature type="transmembrane region" description="Helical" evidence="13">
    <location>
        <begin position="198"/>
        <end position="214"/>
    </location>
</feature>
<keyword evidence="7 13" id="KW-0812">Transmembrane</keyword>
<accession>A0ABQ5T9L2</accession>
<evidence type="ECO:0000256" key="9">
    <source>
        <dbReference type="ARBA" id="ARBA00022958"/>
    </source>
</evidence>
<comment type="subcellular location">
    <subcellularLocation>
        <location evidence="13">Cell membrane</location>
        <topology evidence="13">Multi-pass membrane protein</topology>
    </subcellularLocation>
    <subcellularLocation>
        <location evidence="1">Membrane</location>
        <topology evidence="1">Multi-pass membrane protein</topology>
    </subcellularLocation>
</comment>
<feature type="domain" description="K+ potassium transporter integral membrane" evidence="15">
    <location>
        <begin position="67"/>
        <end position="520"/>
    </location>
</feature>
<dbReference type="InterPro" id="IPR053951">
    <property type="entry name" value="K_trans_N"/>
</dbReference>
<feature type="region of interest" description="Disordered" evidence="14">
    <location>
        <begin position="24"/>
        <end position="53"/>
    </location>
</feature>
<evidence type="ECO:0000256" key="3">
    <source>
        <dbReference type="ARBA" id="ARBA00022448"/>
    </source>
</evidence>
<dbReference type="InterPro" id="IPR023051">
    <property type="entry name" value="Kup"/>
</dbReference>
<keyword evidence="11 13" id="KW-0406">Ion transport</keyword>
<dbReference type="PANTHER" id="PTHR30540">
    <property type="entry name" value="OSMOTIC STRESS POTASSIUM TRANSPORTER"/>
    <property type="match status" value="1"/>
</dbReference>
<keyword evidence="9 13" id="KW-0630">Potassium</keyword>
<organism evidence="17 18">
    <name type="scientific">Brevundimonas intermedia</name>
    <dbReference type="NCBI Taxonomy" id="74315"/>
    <lineage>
        <taxon>Bacteria</taxon>
        <taxon>Pseudomonadati</taxon>
        <taxon>Pseudomonadota</taxon>
        <taxon>Alphaproteobacteria</taxon>
        <taxon>Caulobacterales</taxon>
        <taxon>Caulobacteraceae</taxon>
        <taxon>Brevundimonas</taxon>
    </lineage>
</organism>
<name>A0ABQ5T9L2_9CAUL</name>
<evidence type="ECO:0000256" key="12">
    <source>
        <dbReference type="ARBA" id="ARBA00023136"/>
    </source>
</evidence>
<feature type="transmembrane region" description="Helical" evidence="13">
    <location>
        <begin position="64"/>
        <end position="87"/>
    </location>
</feature>
<comment type="similarity">
    <text evidence="2 13">Belongs to the HAK/KUP transporter (TC 2.A.72) family.</text>
</comment>
<keyword evidence="10 13" id="KW-1133">Transmembrane helix</keyword>
<keyword evidence="5" id="KW-0997">Cell inner membrane</keyword>
<evidence type="ECO:0000259" key="15">
    <source>
        <dbReference type="Pfam" id="PF02705"/>
    </source>
</evidence>
<evidence type="ECO:0000256" key="7">
    <source>
        <dbReference type="ARBA" id="ARBA00022692"/>
    </source>
</evidence>
<keyword evidence="8 13" id="KW-0769">Symport</keyword>
<dbReference type="InterPro" id="IPR053952">
    <property type="entry name" value="K_trans_C"/>
</dbReference>
<feature type="transmembrane region" description="Helical" evidence="13">
    <location>
        <begin position="226"/>
        <end position="246"/>
    </location>
</feature>
<evidence type="ECO:0000256" key="5">
    <source>
        <dbReference type="ARBA" id="ARBA00022519"/>
    </source>
</evidence>
<dbReference type="HAMAP" id="MF_01522">
    <property type="entry name" value="Kup"/>
    <property type="match status" value="1"/>
</dbReference>
<keyword evidence="12 13" id="KW-0472">Membrane</keyword>
<dbReference type="InterPro" id="IPR003855">
    <property type="entry name" value="K+_transporter"/>
</dbReference>
<feature type="transmembrane region" description="Helical" evidence="13">
    <location>
        <begin position="452"/>
        <end position="474"/>
    </location>
</feature>
<evidence type="ECO:0000256" key="14">
    <source>
        <dbReference type="SAM" id="MobiDB-lite"/>
    </source>
</evidence>
<feature type="transmembrane region" description="Helical" evidence="13">
    <location>
        <begin position="394"/>
        <end position="414"/>
    </location>
</feature>
<evidence type="ECO:0000313" key="17">
    <source>
        <dbReference type="EMBL" id="GLK48749.1"/>
    </source>
</evidence>
<feature type="transmembrane region" description="Helical" evidence="13">
    <location>
        <begin position="269"/>
        <end position="290"/>
    </location>
</feature>
<protein>
    <recommendedName>
        <fullName evidence="13">Probable potassium transport system protein Kup</fullName>
    </recommendedName>
</protein>
<keyword evidence="4 13" id="KW-1003">Cell membrane</keyword>
<feature type="transmembrane region" description="Helical" evidence="13">
    <location>
        <begin position="480"/>
        <end position="498"/>
    </location>
</feature>
<evidence type="ECO:0000256" key="2">
    <source>
        <dbReference type="ARBA" id="ARBA00007019"/>
    </source>
</evidence>
<comment type="catalytic activity">
    <reaction evidence="13">
        <text>K(+)(in) + H(+)(in) = K(+)(out) + H(+)(out)</text>
        <dbReference type="Rhea" id="RHEA:28490"/>
        <dbReference type="ChEBI" id="CHEBI:15378"/>
        <dbReference type="ChEBI" id="CHEBI:29103"/>
    </reaction>
</comment>
<evidence type="ECO:0000313" key="18">
    <source>
        <dbReference type="Proteomes" id="UP001143509"/>
    </source>
</evidence>
<evidence type="ECO:0000256" key="1">
    <source>
        <dbReference type="ARBA" id="ARBA00004141"/>
    </source>
</evidence>
<feature type="transmembrane region" description="Helical" evidence="13">
    <location>
        <begin position="344"/>
        <end position="373"/>
    </location>
</feature>
<comment type="function">
    <text evidence="13">Transport of potassium into the cell. Likely operates as a K(+):H(+) symporter.</text>
</comment>
<feature type="domain" description="K+ potassium transporter C-terminal" evidence="16">
    <location>
        <begin position="531"/>
        <end position="678"/>
    </location>
</feature>
<dbReference type="PANTHER" id="PTHR30540:SF79">
    <property type="entry name" value="LOW AFFINITY POTASSIUM TRANSPORT SYSTEM PROTEIN KUP"/>
    <property type="match status" value="1"/>
</dbReference>
<evidence type="ECO:0000256" key="4">
    <source>
        <dbReference type="ARBA" id="ARBA00022475"/>
    </source>
</evidence>
<keyword evidence="18" id="KW-1185">Reference proteome</keyword>
<dbReference type="Pfam" id="PF22776">
    <property type="entry name" value="K_trans_C"/>
    <property type="match status" value="1"/>
</dbReference>
<evidence type="ECO:0000259" key="16">
    <source>
        <dbReference type="Pfam" id="PF22776"/>
    </source>
</evidence>
<keyword evidence="3 13" id="KW-0813">Transport</keyword>
<evidence type="ECO:0000256" key="11">
    <source>
        <dbReference type="ARBA" id="ARBA00023065"/>
    </source>
</evidence>
<feature type="transmembrane region" description="Helical" evidence="13">
    <location>
        <begin position="302"/>
        <end position="324"/>
    </location>
</feature>
<feature type="transmembrane region" description="Helical" evidence="13">
    <location>
        <begin position="154"/>
        <end position="178"/>
    </location>
</feature>
<evidence type="ECO:0000256" key="6">
    <source>
        <dbReference type="ARBA" id="ARBA00022538"/>
    </source>
</evidence>
<proteinExistence type="inferred from homology"/>
<comment type="caution">
    <text evidence="17">The sequence shown here is derived from an EMBL/GenBank/DDBJ whole genome shotgun (WGS) entry which is preliminary data.</text>
</comment>
<dbReference type="EMBL" id="BSFD01000004">
    <property type="protein sequence ID" value="GLK48749.1"/>
    <property type="molecule type" value="Genomic_DNA"/>
</dbReference>
<feature type="transmembrane region" description="Helical" evidence="13">
    <location>
        <begin position="420"/>
        <end position="440"/>
    </location>
</feature>
<reference evidence="17" key="2">
    <citation type="submission" date="2023-01" db="EMBL/GenBank/DDBJ databases">
        <authorList>
            <person name="Sun Q."/>
            <person name="Evtushenko L."/>
        </authorList>
    </citation>
    <scope>NUCLEOTIDE SEQUENCE</scope>
    <source>
        <strain evidence="17">VKM B-1499</strain>
    </source>
</reference>
<sequence length="679" mass="73402">MSLKARRFEGLDLSSETRRIRMAGDTPHDAGALPAASNTPDKPTHATGPESHAPGGQIAKHGGFWALTLGAIGVVFGDIGTSPLYALREAIAHAQSGVGGDLAVIGVVSLAFWALMVVVTFKYVFFLMRADNKGEGGTLSLMALAQFAVGRRSAWIFILGVCGAALFYGDGIITPAISVLSAVEGLQDAPGLSGRLDPFIVPISAGILIALFMVQSRGTASLAKYFGPITAVWFLCLGALGLYHIFDDISVLRALSPHYGVMLLINDGFLGFIILGSVFLAVTGAEALYADMGHFGKSPIRMGWLAFVLPCLTLNYLGQGALILDNPGAAENPFWNMVPEFAYWPMLILATAATVIASQAVITGAFSVTQQAVQLGLLPRIDIRNTSETQAGQIFVPAVNTFLMVGVLVLLVVFQSSHNLTAAYGVAVTGTMLVNTLMAYSVITKGWKWPMWAVAGTLIPFAFIDSVFLTSNLLKIPDGAWMPLVLGACLVLIMWTWVRGTQILTTKTRKDSLPLNDLIEMLQARPPHRAPGTAIFLTSDPDVAPVALMHNLKHNKVLHEKNVILTVRTSERPRVKEADRVRMEPINDDFKKLTITYGFMETPNVPRALGLCRKQGLKFDIMSTSFFLGRRSLIPSARQGMPLWQDRLFIFLMRNAANPTDFFHIPPGRVVELGAQVAV</sequence>
<evidence type="ECO:0000256" key="8">
    <source>
        <dbReference type="ARBA" id="ARBA00022847"/>
    </source>
</evidence>